<accession>A0A9X1K1W4</accession>
<comment type="caution">
    <text evidence="4">The sequence shown here is derived from an EMBL/GenBank/DDBJ whole genome shotgun (WGS) entry which is preliminary data.</text>
</comment>
<dbReference type="InterPro" id="IPR000182">
    <property type="entry name" value="GNAT_dom"/>
</dbReference>
<dbReference type="PANTHER" id="PTHR43420:SF44">
    <property type="entry name" value="ACETYLTRANSFERASE YPEA"/>
    <property type="match status" value="1"/>
</dbReference>
<name>A0A9X1K1W4_9RHOB</name>
<evidence type="ECO:0000256" key="2">
    <source>
        <dbReference type="ARBA" id="ARBA00023315"/>
    </source>
</evidence>
<dbReference type="Proteomes" id="UP001138661">
    <property type="component" value="Unassembled WGS sequence"/>
</dbReference>
<evidence type="ECO:0000313" key="4">
    <source>
        <dbReference type="EMBL" id="MBW4709649.1"/>
    </source>
</evidence>
<feature type="domain" description="N-acetyltransferase" evidence="3">
    <location>
        <begin position="1"/>
        <end position="134"/>
    </location>
</feature>
<keyword evidence="5" id="KW-1185">Reference proteome</keyword>
<dbReference type="RefSeq" id="WP_219505419.1">
    <property type="nucleotide sequence ID" value="NZ_JAHXDN010000005.1"/>
</dbReference>
<dbReference type="CDD" id="cd04301">
    <property type="entry name" value="NAT_SF"/>
    <property type="match status" value="1"/>
</dbReference>
<dbReference type="PANTHER" id="PTHR43420">
    <property type="entry name" value="ACETYLTRANSFERASE"/>
    <property type="match status" value="1"/>
</dbReference>
<dbReference type="PROSITE" id="PS51186">
    <property type="entry name" value="GNAT"/>
    <property type="match status" value="1"/>
</dbReference>
<evidence type="ECO:0000259" key="3">
    <source>
        <dbReference type="PROSITE" id="PS51186"/>
    </source>
</evidence>
<dbReference type="EMBL" id="JAHXDN010000005">
    <property type="protein sequence ID" value="MBW4709649.1"/>
    <property type="molecule type" value="Genomic_DNA"/>
</dbReference>
<evidence type="ECO:0000256" key="1">
    <source>
        <dbReference type="ARBA" id="ARBA00022679"/>
    </source>
</evidence>
<evidence type="ECO:0000313" key="5">
    <source>
        <dbReference type="Proteomes" id="UP001138661"/>
    </source>
</evidence>
<dbReference type="AlphaFoldDB" id="A0A9X1K1W4"/>
<dbReference type="EC" id="2.3.1.-" evidence="4"/>
<keyword evidence="1 4" id="KW-0808">Transferase</keyword>
<proteinExistence type="predicted"/>
<reference evidence="4" key="1">
    <citation type="submission" date="2021-07" db="EMBL/GenBank/DDBJ databases">
        <title>Roseobacter insulae sp. nov., isolated from a tidal flat.</title>
        <authorList>
            <person name="Park S."/>
            <person name="Yoon J.-H."/>
        </authorList>
    </citation>
    <scope>NUCLEOTIDE SEQUENCE</scope>
    <source>
        <strain evidence="4">YSTF-M11</strain>
    </source>
</reference>
<protein>
    <submittedName>
        <fullName evidence="4">GNAT family N-acetyltransferase</fullName>
        <ecNumber evidence="4">2.3.1.-</ecNumber>
    </submittedName>
</protein>
<sequence length="137" mass="14773">MTLAELARIHAAAFAADRAWSAEELGSLLDGKHVQLHTHQQGFALVSTVAGQSELLTLAVDPAHQRQGIAGILMAEWMATADAETAFLEVAADNLPAQALYLKHGFAEHARRRRYYKRANGAAVDAVIMQAALTRGQ</sequence>
<dbReference type="GO" id="GO:0016747">
    <property type="term" value="F:acyltransferase activity, transferring groups other than amino-acyl groups"/>
    <property type="evidence" value="ECO:0007669"/>
    <property type="project" value="InterPro"/>
</dbReference>
<dbReference type="InterPro" id="IPR050680">
    <property type="entry name" value="YpeA/RimI_acetyltransf"/>
</dbReference>
<gene>
    <name evidence="4" type="ORF">KX928_17825</name>
</gene>
<dbReference type="Pfam" id="PF00583">
    <property type="entry name" value="Acetyltransf_1"/>
    <property type="match status" value="1"/>
</dbReference>
<keyword evidence="2 4" id="KW-0012">Acyltransferase</keyword>
<organism evidence="4 5">
    <name type="scientific">Roseobacter insulae</name>
    <dbReference type="NCBI Taxonomy" id="2859783"/>
    <lineage>
        <taxon>Bacteria</taxon>
        <taxon>Pseudomonadati</taxon>
        <taxon>Pseudomonadota</taxon>
        <taxon>Alphaproteobacteria</taxon>
        <taxon>Rhodobacterales</taxon>
        <taxon>Roseobacteraceae</taxon>
        <taxon>Roseobacter</taxon>
    </lineage>
</organism>